<proteinExistence type="predicted"/>
<sequence length="120" mass="13843">MRAGCIPVVIGYDTELPFFEKLDWTSSTLRMKKFDLDYMLNVISHLSLSEVDLLQTHVRHFFDSRFSSISKIVSSTLDIVNERVFPNLAKSSAAWNDPDFSEVCISLYSPLYWNLPFTLL</sequence>
<keyword evidence="3" id="KW-1185">Reference proteome</keyword>
<dbReference type="Proteomes" id="UP000281553">
    <property type="component" value="Unassembled WGS sequence"/>
</dbReference>
<dbReference type="InterPro" id="IPR040911">
    <property type="entry name" value="Exostosin_GT47"/>
</dbReference>
<dbReference type="EMBL" id="UYRU01059818">
    <property type="protein sequence ID" value="VDN14626.1"/>
    <property type="molecule type" value="Genomic_DNA"/>
</dbReference>
<protein>
    <recommendedName>
        <fullName evidence="1">Exostosin GT47 domain-containing protein</fullName>
    </recommendedName>
</protein>
<accession>A0A3P7P9N1</accession>
<evidence type="ECO:0000259" key="1">
    <source>
        <dbReference type="Pfam" id="PF03016"/>
    </source>
</evidence>
<reference evidence="2 3" key="1">
    <citation type="submission" date="2018-11" db="EMBL/GenBank/DDBJ databases">
        <authorList>
            <consortium name="Pathogen Informatics"/>
        </authorList>
    </citation>
    <scope>NUCLEOTIDE SEQUENCE [LARGE SCALE GENOMIC DNA]</scope>
</reference>
<dbReference type="AlphaFoldDB" id="A0A3P7P9N1"/>
<gene>
    <name evidence="2" type="ORF">DILT_LOCUS10457</name>
</gene>
<evidence type="ECO:0000313" key="3">
    <source>
        <dbReference type="Proteomes" id="UP000281553"/>
    </source>
</evidence>
<dbReference type="OrthoDB" id="5954868at2759"/>
<feature type="domain" description="Exostosin GT47" evidence="1">
    <location>
        <begin position="1"/>
        <end position="37"/>
    </location>
</feature>
<dbReference type="Pfam" id="PF03016">
    <property type="entry name" value="Exostosin_GT47"/>
    <property type="match status" value="1"/>
</dbReference>
<organism evidence="2 3">
    <name type="scientific">Dibothriocephalus latus</name>
    <name type="common">Fish tapeworm</name>
    <name type="synonym">Diphyllobothrium latum</name>
    <dbReference type="NCBI Taxonomy" id="60516"/>
    <lineage>
        <taxon>Eukaryota</taxon>
        <taxon>Metazoa</taxon>
        <taxon>Spiralia</taxon>
        <taxon>Lophotrochozoa</taxon>
        <taxon>Platyhelminthes</taxon>
        <taxon>Cestoda</taxon>
        <taxon>Eucestoda</taxon>
        <taxon>Diphyllobothriidea</taxon>
        <taxon>Diphyllobothriidae</taxon>
        <taxon>Dibothriocephalus</taxon>
    </lineage>
</organism>
<evidence type="ECO:0000313" key="2">
    <source>
        <dbReference type="EMBL" id="VDN14626.1"/>
    </source>
</evidence>
<name>A0A3P7P9N1_DIBLA</name>